<name>A0A815YM67_9BILA</name>
<dbReference type="EMBL" id="CAJNOL010003748">
    <property type="protein sequence ID" value="CAF1572869.1"/>
    <property type="molecule type" value="Genomic_DNA"/>
</dbReference>
<dbReference type="EMBL" id="CAJNOH010002547">
    <property type="protein sequence ID" value="CAF1299066.1"/>
    <property type="molecule type" value="Genomic_DNA"/>
</dbReference>
<sequence length="1181" mass="134731">MLSRLQKPSLRDFMLMQGQTRSRLCLDSAIFDPCDKLTELTSFEKATLLSWSSDSNVDKGLSLYILLHFLSAVNSNSYYYHYVNNGSPDGTNMFGHVIGTSGSGKSSALTPHMDALNRTLSQMDINQEYIQHPNKSIDLLFEQPFIVSNSTALQVFRSLLYGNRLLCSTECDTLLSNLGVYGNQYNDPRFSENVNMLIQMFDGTKHQNRATLSTSYNIPEGRRASIIGASVGDPYARVSQQHYEAHGVSGAHNRFTHYPCPVMKAIKTNSGTSGVISNMVPSLQHVYTVSFLLGKIEYIARQNVYDKWEKKESNVLNSDVEEKWKRLRPTANRQYHHSSSKIEIELEEPESDSSYEHSKSAHYYMFNRVYDQWKEATETEKQEHEAIISFKNSAKIPRFICNFARFRAIMDILWDDDVYPFIEISEVVKSPYRVSNAFVEAVNKVIDKRFPAHLRKDDGTKILIIEKSTAMMGDLFFGHVDYVSRQLFDLSSIQEKFNTSPVLSRSLKNGGDVQEKHDDVQKEHGDVRKKHSGRASVYDDVSTIILSKFIFFSLSTFNTYRQFHNDKDRLSRAIEYLVDNGLIYQPSNRDRFIKGTRSSFVMATPSQIEQNNMAIEALTELKLNINNYRQLWKQCLLCTSDIAGKIDKPAINYISSNLSDFIEIIHRLGNANDPVAQEILKPGLRNGLIGIDPETHTFTLSPVHAFEMKDDRYIMNQLNKLCIPAISQKNNSSKNERTSLILDHHRSNNSDTMMIDLTESDTVNMTSLIIDDVQELQTRFQASKIFTDIHPNKNDSINNLKEQVSLDEKDNQTASMSSINSIITEECSNVWDVLEGEFVNNNGKDNVINNDEKIIRHTTYNSIYDINKSLTTAFNSTIVEEMSTNDNMNSNAAVDASNSVEYDYPTDYSMNIRNSDTSLQSQQQQNLELTPESSSLIAIEQENEESYSSSEFNSIEYDLIALSKKLMLKPFIAFTNTDVTRLYNNAETKNRVIAYLKQNQLIDPINDLFVSNIPTKKTIKPEIGYLKMFPVSMSASEASSFETKLRKKVGIGLDEYVDKVLNNETSSTRSPIVNNIFNTAHHNWLLNRHWYEKIKEGEITVYFQDKVKCSEEKISPIVVALTTASNDDVTDSFDQPRSNLTPSQRTNNELKRLGTKRQNQTTNEPPAKRQRKPKRFPDDDL</sequence>
<dbReference type="AlphaFoldDB" id="A0A815YM67"/>
<protein>
    <submittedName>
        <fullName evidence="3">Uncharacterized protein</fullName>
    </submittedName>
</protein>
<reference evidence="3" key="1">
    <citation type="submission" date="2021-02" db="EMBL/GenBank/DDBJ databases">
        <authorList>
            <person name="Nowell W R."/>
        </authorList>
    </citation>
    <scope>NUCLEOTIDE SEQUENCE</scope>
</reference>
<organism evidence="3 4">
    <name type="scientific">Rotaria sordida</name>
    <dbReference type="NCBI Taxonomy" id="392033"/>
    <lineage>
        <taxon>Eukaryota</taxon>
        <taxon>Metazoa</taxon>
        <taxon>Spiralia</taxon>
        <taxon>Gnathifera</taxon>
        <taxon>Rotifera</taxon>
        <taxon>Eurotatoria</taxon>
        <taxon>Bdelloidea</taxon>
        <taxon>Philodinida</taxon>
        <taxon>Philodinidae</taxon>
        <taxon>Rotaria</taxon>
    </lineage>
</organism>
<feature type="region of interest" description="Disordered" evidence="1">
    <location>
        <begin position="504"/>
        <end position="531"/>
    </location>
</feature>
<comment type="caution">
    <text evidence="3">The sequence shown here is derived from an EMBL/GenBank/DDBJ whole genome shotgun (WGS) entry which is preliminary data.</text>
</comment>
<evidence type="ECO:0000313" key="2">
    <source>
        <dbReference type="EMBL" id="CAF1299066.1"/>
    </source>
</evidence>
<dbReference type="Proteomes" id="UP000663854">
    <property type="component" value="Unassembled WGS sequence"/>
</dbReference>
<dbReference type="Proteomes" id="UP000663870">
    <property type="component" value="Unassembled WGS sequence"/>
</dbReference>
<keyword evidence="4" id="KW-1185">Reference proteome</keyword>
<evidence type="ECO:0000256" key="1">
    <source>
        <dbReference type="SAM" id="MobiDB-lite"/>
    </source>
</evidence>
<gene>
    <name evidence="3" type="ORF">JXQ802_LOCUS45383</name>
    <name evidence="2" type="ORF">PYM288_LOCUS29815</name>
</gene>
<feature type="region of interest" description="Disordered" evidence="1">
    <location>
        <begin position="1128"/>
        <end position="1181"/>
    </location>
</feature>
<feature type="compositionally biased region" description="Basic and acidic residues" evidence="1">
    <location>
        <begin position="513"/>
        <end position="526"/>
    </location>
</feature>
<evidence type="ECO:0000313" key="3">
    <source>
        <dbReference type="EMBL" id="CAF1572869.1"/>
    </source>
</evidence>
<feature type="compositionally biased region" description="Polar residues" evidence="1">
    <location>
        <begin position="1128"/>
        <end position="1147"/>
    </location>
</feature>
<proteinExistence type="predicted"/>
<accession>A0A815YM67</accession>
<evidence type="ECO:0000313" key="4">
    <source>
        <dbReference type="Proteomes" id="UP000663870"/>
    </source>
</evidence>